<comment type="caution">
    <text evidence="1">The sequence shown here is derived from an EMBL/GenBank/DDBJ whole genome shotgun (WGS) entry which is preliminary data.</text>
</comment>
<dbReference type="Proteomes" id="UP001320876">
    <property type="component" value="Unassembled WGS sequence"/>
</dbReference>
<accession>A0ABT3GGF4</accession>
<evidence type="ECO:0008006" key="3">
    <source>
        <dbReference type="Google" id="ProtNLM"/>
    </source>
</evidence>
<gene>
    <name evidence="1" type="ORF">OKA05_09025</name>
</gene>
<reference evidence="1 2" key="1">
    <citation type="submission" date="2022-10" db="EMBL/GenBank/DDBJ databases">
        <title>Luteolibacter arcticus strain CCTCC AB 2014275, whole genome shotgun sequencing project.</title>
        <authorList>
            <person name="Zhao G."/>
            <person name="Shen L."/>
        </authorList>
    </citation>
    <scope>NUCLEOTIDE SEQUENCE [LARGE SCALE GENOMIC DNA]</scope>
    <source>
        <strain evidence="1 2">CCTCC AB 2014275</strain>
    </source>
</reference>
<protein>
    <recommendedName>
        <fullName evidence="3">Phage protein</fullName>
    </recommendedName>
</protein>
<name>A0ABT3GGF4_9BACT</name>
<sequence>MTGVELIAAERARQVAEEGYTPESDDRYDIGQLVDASICYATAGTCLVNGPVMMGTDYDCTPENLLPNFQEYQFGVGVSWPWVWASFKISPDPIRCLVKAGALLAAEIDRLQRRAGKEGA</sequence>
<organism evidence="1 2">
    <name type="scientific">Luteolibacter arcticus</name>
    <dbReference type="NCBI Taxonomy" id="1581411"/>
    <lineage>
        <taxon>Bacteria</taxon>
        <taxon>Pseudomonadati</taxon>
        <taxon>Verrucomicrobiota</taxon>
        <taxon>Verrucomicrobiia</taxon>
        <taxon>Verrucomicrobiales</taxon>
        <taxon>Verrucomicrobiaceae</taxon>
        <taxon>Luteolibacter</taxon>
    </lineage>
</organism>
<dbReference type="EMBL" id="JAPDDT010000003">
    <property type="protein sequence ID" value="MCW1922694.1"/>
    <property type="molecule type" value="Genomic_DNA"/>
</dbReference>
<keyword evidence="2" id="KW-1185">Reference proteome</keyword>
<evidence type="ECO:0000313" key="2">
    <source>
        <dbReference type="Proteomes" id="UP001320876"/>
    </source>
</evidence>
<evidence type="ECO:0000313" key="1">
    <source>
        <dbReference type="EMBL" id="MCW1922694.1"/>
    </source>
</evidence>
<proteinExistence type="predicted"/>
<dbReference type="RefSeq" id="WP_264486802.1">
    <property type="nucleotide sequence ID" value="NZ_JAPDDT010000003.1"/>
</dbReference>